<dbReference type="GeneID" id="36395069"/>
<evidence type="ECO:0000313" key="2">
    <source>
        <dbReference type="Proteomes" id="UP000054928"/>
    </source>
</evidence>
<dbReference type="OrthoDB" id="10249031at2759"/>
<proteinExistence type="predicted"/>
<accession>A0A0P1ASE2</accession>
<organism evidence="1 2">
    <name type="scientific">Plasmopara halstedii</name>
    <name type="common">Downy mildew of sunflower</name>
    <dbReference type="NCBI Taxonomy" id="4781"/>
    <lineage>
        <taxon>Eukaryota</taxon>
        <taxon>Sar</taxon>
        <taxon>Stramenopiles</taxon>
        <taxon>Oomycota</taxon>
        <taxon>Peronosporomycetes</taxon>
        <taxon>Peronosporales</taxon>
        <taxon>Peronosporaceae</taxon>
        <taxon>Plasmopara</taxon>
    </lineage>
</organism>
<name>A0A0P1ASE2_PLAHL</name>
<evidence type="ECO:0008006" key="3">
    <source>
        <dbReference type="Google" id="ProtNLM"/>
    </source>
</evidence>
<reference evidence="2" key="1">
    <citation type="submission" date="2014-09" db="EMBL/GenBank/DDBJ databases">
        <authorList>
            <person name="Sharma Rahul"/>
            <person name="Thines Marco"/>
        </authorList>
    </citation>
    <scope>NUCLEOTIDE SEQUENCE [LARGE SCALE GENOMIC DNA]</scope>
</reference>
<dbReference type="Gene3D" id="3.30.40.240">
    <property type="entry name" value="Transglutaminase elicitor, body domain"/>
    <property type="match status" value="1"/>
</dbReference>
<dbReference type="InterPro" id="IPR032048">
    <property type="entry name" value="TGase_elicitor"/>
</dbReference>
<dbReference type="AlphaFoldDB" id="A0A0P1ASE2"/>
<evidence type="ECO:0000313" key="1">
    <source>
        <dbReference type="EMBL" id="CEG44252.1"/>
    </source>
</evidence>
<dbReference type="RefSeq" id="XP_024580621.1">
    <property type="nucleotide sequence ID" value="XM_024730333.1"/>
</dbReference>
<protein>
    <recommendedName>
        <fullName evidence="3">RxLR-like protein</fullName>
    </recommendedName>
</protein>
<keyword evidence="2" id="KW-1185">Reference proteome</keyword>
<dbReference type="GO" id="GO:0016755">
    <property type="term" value="F:aminoacyltransferase activity"/>
    <property type="evidence" value="ECO:0007669"/>
    <property type="project" value="InterPro"/>
</dbReference>
<dbReference type="Proteomes" id="UP000054928">
    <property type="component" value="Unassembled WGS sequence"/>
</dbReference>
<dbReference type="Pfam" id="PF16683">
    <property type="entry name" value="TGase_elicitor"/>
    <property type="match status" value="1"/>
</dbReference>
<dbReference type="EMBL" id="CCYD01001075">
    <property type="protein sequence ID" value="CEG44252.1"/>
    <property type="molecule type" value="Genomic_DNA"/>
</dbReference>
<sequence>MRGRDIISTVAVLIALQAHKISSTLNRKLEAMRENEDLMKMEEFFGVKAERKLEKMLTSAKHKPAPWNGPSWLTMNDSINFCYLSGEMSPAEKYARAFGLDVKDFMDKVSAQSGIDSVANRTTPCTDHSECEENFCAQRTNATSGYCIPAWFGLSHALAPAATLEKEPICSVLFISMLTPLTCMADVDITVMTT</sequence>